<reference evidence="1" key="1">
    <citation type="journal article" date="2015" name="Nature">
        <title>Complex archaea that bridge the gap between prokaryotes and eukaryotes.</title>
        <authorList>
            <person name="Spang A."/>
            <person name="Saw J.H."/>
            <person name="Jorgensen S.L."/>
            <person name="Zaremba-Niedzwiedzka K."/>
            <person name="Martijn J."/>
            <person name="Lind A.E."/>
            <person name="van Eijk R."/>
            <person name="Schleper C."/>
            <person name="Guy L."/>
            <person name="Ettema T.J."/>
        </authorList>
    </citation>
    <scope>NUCLEOTIDE SEQUENCE</scope>
</reference>
<evidence type="ECO:0000313" key="1">
    <source>
        <dbReference type="EMBL" id="KKL75267.1"/>
    </source>
</evidence>
<dbReference type="AlphaFoldDB" id="A0A0F9HJG8"/>
<accession>A0A0F9HJG8</accession>
<protein>
    <submittedName>
        <fullName evidence="1">Uncharacterized protein</fullName>
    </submittedName>
</protein>
<proteinExistence type="predicted"/>
<comment type="caution">
    <text evidence="1">The sequence shown here is derived from an EMBL/GenBank/DDBJ whole genome shotgun (WGS) entry which is preliminary data.</text>
</comment>
<dbReference type="EMBL" id="LAZR01024400">
    <property type="protein sequence ID" value="KKL75267.1"/>
    <property type="molecule type" value="Genomic_DNA"/>
</dbReference>
<gene>
    <name evidence="1" type="ORF">LCGC14_2056550</name>
</gene>
<sequence>MYFCARVNPARESSKVSWVCGSINAPPSGPRRWKVSLAGTQAYCHEGAFYAACHVSPSIHFHSSDGISINAAAWIRLSQGCACMVWDNSVNPSSFIYRLCLEYVWLWTGDAFVDLVSAHYSFTSDTRILEVGPG</sequence>
<organism evidence="1">
    <name type="scientific">marine sediment metagenome</name>
    <dbReference type="NCBI Taxonomy" id="412755"/>
    <lineage>
        <taxon>unclassified sequences</taxon>
        <taxon>metagenomes</taxon>
        <taxon>ecological metagenomes</taxon>
    </lineage>
</organism>
<name>A0A0F9HJG8_9ZZZZ</name>